<reference evidence="3" key="1">
    <citation type="submission" date="2019-03" db="EMBL/GenBank/DDBJ databases">
        <title>Complete genome sequence of enteropathogenic Citrobacter rodentium strain DBS100.</title>
        <authorList>
            <person name="Popov G."/>
            <person name="Fiebig A."/>
            <person name="Shideler S."/>
            <person name="Coombes B."/>
            <person name="Savchenko A."/>
        </authorList>
    </citation>
    <scope>NUCLEOTIDE SEQUENCE</scope>
    <source>
        <strain evidence="3">DBS100</strain>
    </source>
</reference>
<feature type="compositionally biased region" description="Acidic residues" evidence="1">
    <location>
        <begin position="17"/>
        <end position="39"/>
    </location>
</feature>
<feature type="region of interest" description="Disordered" evidence="1">
    <location>
        <begin position="1"/>
        <end position="40"/>
    </location>
</feature>
<proteinExistence type="predicted"/>
<dbReference type="EMBL" id="CP038008">
    <property type="protein sequence ID" value="QBY29081.1"/>
    <property type="molecule type" value="Genomic_DNA"/>
</dbReference>
<evidence type="ECO:0000313" key="3">
    <source>
        <dbReference type="EMBL" id="QBY29081.1"/>
    </source>
</evidence>
<gene>
    <name evidence="3" type="ORF">E2R62_09550</name>
</gene>
<evidence type="ECO:0000259" key="2">
    <source>
        <dbReference type="Pfam" id="PF23843"/>
    </source>
</evidence>
<dbReference type="InterPro" id="IPR055634">
    <property type="entry name" value="DUF7210"/>
</dbReference>
<protein>
    <recommendedName>
        <fullName evidence="2">DUF7210 domain-containing protein</fullName>
    </recommendedName>
</protein>
<feature type="domain" description="DUF7210" evidence="2">
    <location>
        <begin position="43"/>
        <end position="79"/>
    </location>
</feature>
<evidence type="ECO:0000256" key="1">
    <source>
        <dbReference type="SAM" id="MobiDB-lite"/>
    </source>
</evidence>
<organism evidence="3">
    <name type="scientific">Citrobacter rodentium</name>
    <dbReference type="NCBI Taxonomy" id="67825"/>
    <lineage>
        <taxon>Bacteria</taxon>
        <taxon>Pseudomonadati</taxon>
        <taxon>Pseudomonadota</taxon>
        <taxon>Gammaproteobacteria</taxon>
        <taxon>Enterobacterales</taxon>
        <taxon>Enterobacteriaceae</taxon>
        <taxon>Citrobacter</taxon>
    </lineage>
</organism>
<sequence>MGKKKPENEALLQAEETGYDGPEDEEILDAEESQDETSDPDYVVLKGNCVRHNGREYGENRRIPVTGADAERLIQAGVIADLQAVRKKALAKASGVSITEG</sequence>
<name>A0A482PF99_CITRO</name>
<accession>A0A482PF99</accession>
<dbReference type="RefSeq" id="WP_012906769.1">
    <property type="nucleotide sequence ID" value="NZ_CAJTBI010000018.1"/>
</dbReference>
<dbReference type="AlphaFoldDB" id="A0A482PF99"/>
<dbReference type="Pfam" id="PF23843">
    <property type="entry name" value="DUF7210"/>
    <property type="match status" value="1"/>
</dbReference>